<evidence type="ECO:0000313" key="3">
    <source>
        <dbReference type="EMBL" id="VIO91373.1"/>
    </source>
</evidence>
<keyword evidence="4" id="KW-1185">Reference proteome</keyword>
<dbReference type="OMA" id="YYNERIN"/>
<reference evidence="2" key="2">
    <citation type="submission" date="2012-12" db="EMBL/GenBank/DDBJ databases">
        <authorList>
            <person name="Gao Y.W."/>
            <person name="Fan S.T."/>
            <person name="Sun H.T."/>
            <person name="Wang Z."/>
            <person name="Gao X.L."/>
            <person name="Li Y.G."/>
            <person name="Wang T.C."/>
            <person name="Zhang K."/>
            <person name="Xu W.W."/>
            <person name="Yu Z.J."/>
            <person name="Xia X.Z."/>
        </authorList>
    </citation>
    <scope>NUCLEOTIDE SEQUENCE</scope>
    <source>
        <strain evidence="2">FR3</strain>
    </source>
</reference>
<accession>A0A4E9F5R4</accession>
<organism evidence="2">
    <name type="scientific">Brugia malayi</name>
    <name type="common">Filarial nematode worm</name>
    <dbReference type="NCBI Taxonomy" id="6279"/>
    <lineage>
        <taxon>Eukaryota</taxon>
        <taxon>Metazoa</taxon>
        <taxon>Ecdysozoa</taxon>
        <taxon>Nematoda</taxon>
        <taxon>Chromadorea</taxon>
        <taxon>Rhabditida</taxon>
        <taxon>Spirurina</taxon>
        <taxon>Spiruromorpha</taxon>
        <taxon>Filarioidea</taxon>
        <taxon>Onchocercidae</taxon>
        <taxon>Brugia</taxon>
    </lineage>
</organism>
<dbReference type="STRING" id="6279.A0A0K0JIH2"/>
<dbReference type="EMBL" id="CAAKNF010000192">
    <property type="protein sequence ID" value="VIO91373.1"/>
    <property type="molecule type" value="Genomic_DNA"/>
</dbReference>
<dbReference type="WBParaSite" id="Bm5330.1">
    <property type="protein sequence ID" value="Bm5330.1"/>
    <property type="gene ID" value="WBGene00225591"/>
</dbReference>
<reference evidence="3" key="3">
    <citation type="submission" date="2019-04" db="EMBL/GenBank/DDBJ databases">
        <authorList>
            <person name="Howe K."/>
            <person name="Paulini M."/>
            <person name="Williams G."/>
        </authorList>
    </citation>
    <scope>NUCLEOTIDE SEQUENCE [LARGE SCALE GENOMIC DNA]</scope>
    <source>
        <strain evidence="3">FR3</strain>
    </source>
</reference>
<evidence type="ECO:0000313" key="4">
    <source>
        <dbReference type="Proteomes" id="UP000006672"/>
    </source>
</evidence>
<dbReference type="FunCoup" id="A0A0K0JIH2">
    <property type="interactions" value="92"/>
</dbReference>
<sequence length="442" mass="49652">MANALSNGYRKQPVEHNEKKRFVFGSSTPRDLSYMYSIPTIRKYDSKMKPIKQVKDQTLSYYMRQARSITRNQSGSREGSRDRVIRGTFAFGSSTPRILSHLCGVTKEYDRIYPQVGRRSCTTPTFPISRSKTVGASTDVQIRRIDGITQKPSGMVAKKDTRSLISTNQSKERSEKFMDFVKKNLESENDKAKLMKKVVAKDRQQKSQKAGSGRKAPVEKEFTKTGFSQMSTKLSPASAINKGSKPEATLIEERQLLVASTIEDETRLFPARSIPVEEIITKEVAEYKSNNKVSRTDSLTENRIVQILHKESEGREIDISSYSRSIEQDDRTGIFSVVSETNHIKMNVKSNSENKDETGEELSNNSGPGKCEASLSIELYGATPIAMTTDPAISPIKLSLSLTPDKIFSFFNDDSEPKDDHYLKSSEDKFKDKETLVDSGPK</sequence>
<dbReference type="RefSeq" id="XP_001900338.2">
    <property type="nucleotide sequence ID" value="XM_001900303.2"/>
</dbReference>
<dbReference type="AlphaFoldDB" id="A0A0K0JIH2"/>
<dbReference type="EMBL" id="LN857006">
    <property type="protein sequence ID" value="CDP99097.1"/>
    <property type="molecule type" value="Genomic_DNA"/>
</dbReference>
<feature type="region of interest" description="Disordered" evidence="1">
    <location>
        <begin position="349"/>
        <end position="370"/>
    </location>
</feature>
<evidence type="ECO:0000313" key="6">
    <source>
        <dbReference type="WormBase" id="Bm5330"/>
    </source>
</evidence>
<protein>
    <submittedName>
        <fullName evidence="2 5">Bm5330</fullName>
    </submittedName>
</protein>
<dbReference type="OrthoDB" id="5869075at2759"/>
<proteinExistence type="predicted"/>
<feature type="region of interest" description="Disordered" evidence="1">
    <location>
        <begin position="198"/>
        <end position="220"/>
    </location>
</feature>
<reference evidence="2 4" key="1">
    <citation type="journal article" date="2007" name="Science">
        <title>Draft genome of the filarial nematode parasite Brugia malayi.</title>
        <authorList>
            <person name="Ghedin E."/>
            <person name="Wang S."/>
            <person name="Spiro D."/>
            <person name="Caler E."/>
            <person name="Zhao Q."/>
            <person name="Crabtree J."/>
            <person name="Allen J.E."/>
            <person name="Delcher A.L."/>
            <person name="Guiliano D.B."/>
            <person name="Miranda-Saavedra D."/>
            <person name="Angiuoli S.V."/>
            <person name="Creasy T."/>
            <person name="Amedeo P."/>
            <person name="Haas B."/>
            <person name="El-Sayed N.M."/>
            <person name="Wortman J.R."/>
            <person name="Feldblyum T."/>
            <person name="Tallon L."/>
            <person name="Schatz M."/>
            <person name="Shumway M."/>
            <person name="Koo H."/>
            <person name="Salzberg S.L."/>
            <person name="Schobel S."/>
            <person name="Pertea M."/>
            <person name="Pop M."/>
            <person name="White O."/>
            <person name="Barton G.J."/>
            <person name="Carlow C.K."/>
            <person name="Crawford M.J."/>
            <person name="Daub J."/>
            <person name="Dimmic M.W."/>
            <person name="Estes C.F."/>
            <person name="Foster J.M."/>
            <person name="Ganatra M."/>
            <person name="Gregory W.F."/>
            <person name="Johnson N.M."/>
            <person name="Jin J."/>
            <person name="Komuniecki R."/>
            <person name="Korf I."/>
            <person name="Kumar S."/>
            <person name="Laney S."/>
            <person name="Li B.W."/>
            <person name="Li W."/>
            <person name="Lindblom T.H."/>
            <person name="Lustigman S."/>
            <person name="Ma D."/>
            <person name="Maina C.V."/>
            <person name="Martin D.M."/>
            <person name="McCarter J.P."/>
            <person name="McReynolds L."/>
            <person name="Mitreva M."/>
            <person name="Nutman T.B."/>
            <person name="Parkinson J."/>
            <person name="Peregrin-Alvarez J.M."/>
            <person name="Poole C."/>
            <person name="Ren Q."/>
            <person name="Saunders L."/>
            <person name="Sluder A.E."/>
            <person name="Smith K."/>
            <person name="Stanke M."/>
            <person name="Unnasch T.R."/>
            <person name="Ware J."/>
            <person name="Wei A.D."/>
            <person name="Weil G."/>
            <person name="Williams D.J."/>
            <person name="Zhang Y."/>
            <person name="Williams S.A."/>
            <person name="Fraser-Liggett C."/>
            <person name="Slatko B."/>
            <person name="Blaxter M.L."/>
            <person name="Scott A.L."/>
        </authorList>
    </citation>
    <scope>NUCLEOTIDE SEQUENCE</scope>
    <source>
        <strain evidence="2 4">FR3</strain>
    </source>
</reference>
<dbReference type="WormBase" id="Bm5330">
    <property type="protein sequence ID" value="BM28514"/>
    <property type="gene ID" value="WBGene00225591"/>
</dbReference>
<name>A0A0K0JIH2_BRUMA</name>
<dbReference type="Proteomes" id="UP000006672">
    <property type="component" value="Unassembled WGS sequence"/>
</dbReference>
<evidence type="ECO:0000313" key="5">
    <source>
        <dbReference type="WBParaSite" id="Bm5330.1"/>
    </source>
</evidence>
<dbReference type="GeneID" id="6103761"/>
<accession>A0A0K0JIH2</accession>
<dbReference type="CTD" id="6103761"/>
<reference evidence="5" key="4">
    <citation type="submission" date="2019-12" db="UniProtKB">
        <authorList>
            <consortium name="WormBaseParasite"/>
        </authorList>
    </citation>
    <scope>IDENTIFICATION</scope>
</reference>
<gene>
    <name evidence="2 5 6" type="ORF">Bm5330</name>
    <name evidence="3" type="ORF">BM_BM5330</name>
    <name evidence="2" type="ORF">BM_Bm5330</name>
</gene>
<evidence type="ECO:0000313" key="2">
    <source>
        <dbReference type="EMBL" id="CDP99097.1"/>
    </source>
</evidence>
<dbReference type="KEGG" id="bmy:BM_BM5330"/>
<evidence type="ECO:0000256" key="1">
    <source>
        <dbReference type="SAM" id="MobiDB-lite"/>
    </source>
</evidence>